<name>D4B260_ARTBC</name>
<reference evidence="3" key="1">
    <citation type="journal article" date="2011" name="Genome Biol.">
        <title>Comparative and functional genomics provide insights into the pathogenicity of dermatophytic fungi.</title>
        <authorList>
            <person name="Burmester A."/>
            <person name="Shelest E."/>
            <person name="Gloeckner G."/>
            <person name="Heddergott C."/>
            <person name="Schindler S."/>
            <person name="Staib P."/>
            <person name="Heidel A."/>
            <person name="Felder M."/>
            <person name="Petzold A."/>
            <person name="Szafranski K."/>
            <person name="Feuermann M."/>
            <person name="Pedruzzi I."/>
            <person name="Priebe S."/>
            <person name="Groth M."/>
            <person name="Winkler R."/>
            <person name="Li W."/>
            <person name="Kniemeyer O."/>
            <person name="Schroeckh V."/>
            <person name="Hertweck C."/>
            <person name="Hube B."/>
            <person name="White T.C."/>
            <person name="Platzer M."/>
            <person name="Guthke R."/>
            <person name="Heitman J."/>
            <person name="Woestemeyer J."/>
            <person name="Zipfel P.F."/>
            <person name="Monod M."/>
            <person name="Brakhage A.A."/>
        </authorList>
    </citation>
    <scope>NUCLEOTIDE SEQUENCE [LARGE SCALE GENOMIC DNA]</scope>
    <source>
        <strain evidence="3">ATCC MYA-4681 / CBS 112371</strain>
    </source>
</reference>
<feature type="transmembrane region" description="Helical" evidence="1">
    <location>
        <begin position="27"/>
        <end position="44"/>
    </location>
</feature>
<accession>D4B260</accession>
<keyword evidence="3" id="KW-1185">Reference proteome</keyword>
<sequence length="146" mass="16785">MLQRPGRRRYPSSHRIAAESRFLSSDFFSFFFFFLFFSSSILRLHKKPFVKKYPSRPFYRRHLLPSLATGLRILERVVGLLSFSHSYELCDLSPLIPSLAPSNTHSPHLYLSSARQPEKTLLLEAPNHLLVPRPHTTLATAFVTSA</sequence>
<gene>
    <name evidence="2" type="ORF">ARB_02543</name>
</gene>
<keyword evidence="1" id="KW-0472">Membrane</keyword>
<evidence type="ECO:0000313" key="2">
    <source>
        <dbReference type="EMBL" id="EFE30621.1"/>
    </source>
</evidence>
<dbReference type="RefSeq" id="XP_003011261.1">
    <property type="nucleotide sequence ID" value="XM_003011215.1"/>
</dbReference>
<protein>
    <submittedName>
        <fullName evidence="2">Uncharacterized protein</fullName>
    </submittedName>
</protein>
<dbReference type="GeneID" id="9523999"/>
<proteinExistence type="predicted"/>
<dbReference type="EMBL" id="ABSU01000028">
    <property type="protein sequence ID" value="EFE30621.1"/>
    <property type="molecule type" value="Genomic_DNA"/>
</dbReference>
<dbReference type="AlphaFoldDB" id="D4B260"/>
<evidence type="ECO:0000313" key="3">
    <source>
        <dbReference type="Proteomes" id="UP000008866"/>
    </source>
</evidence>
<keyword evidence="1" id="KW-1133">Transmembrane helix</keyword>
<comment type="caution">
    <text evidence="2">The sequence shown here is derived from an EMBL/GenBank/DDBJ whole genome shotgun (WGS) entry which is preliminary data.</text>
</comment>
<keyword evidence="1" id="KW-0812">Transmembrane</keyword>
<organism evidence="2 3">
    <name type="scientific">Arthroderma benhamiae (strain ATCC MYA-4681 / CBS 112371)</name>
    <name type="common">Trichophyton mentagrophytes</name>
    <dbReference type="NCBI Taxonomy" id="663331"/>
    <lineage>
        <taxon>Eukaryota</taxon>
        <taxon>Fungi</taxon>
        <taxon>Dikarya</taxon>
        <taxon>Ascomycota</taxon>
        <taxon>Pezizomycotina</taxon>
        <taxon>Eurotiomycetes</taxon>
        <taxon>Eurotiomycetidae</taxon>
        <taxon>Onygenales</taxon>
        <taxon>Arthrodermataceae</taxon>
        <taxon>Trichophyton</taxon>
    </lineage>
</organism>
<evidence type="ECO:0000256" key="1">
    <source>
        <dbReference type="SAM" id="Phobius"/>
    </source>
</evidence>
<dbReference type="Proteomes" id="UP000008866">
    <property type="component" value="Unassembled WGS sequence"/>
</dbReference>
<dbReference type="HOGENOM" id="CLU_1776992_0_0_1"/>
<dbReference type="KEGG" id="abe:ARB_02543"/>